<keyword evidence="3 10" id="KW-0132">Cell division</keyword>
<feature type="compositionally biased region" description="Polar residues" evidence="11">
    <location>
        <begin position="15"/>
        <end position="24"/>
    </location>
</feature>
<dbReference type="Proteomes" id="UP000473699">
    <property type="component" value="Unassembled WGS sequence"/>
</dbReference>
<name>A0A6L5YA86_9BACT</name>
<dbReference type="SUPFAM" id="SSF53623">
    <property type="entry name" value="MurD-like peptide ligases, catalytic domain"/>
    <property type="match status" value="1"/>
</dbReference>
<dbReference type="Gene3D" id="3.90.190.20">
    <property type="entry name" value="Mur ligase, C-terminal domain"/>
    <property type="match status" value="1"/>
</dbReference>
<dbReference type="SUPFAM" id="SSF63418">
    <property type="entry name" value="MurE/MurF N-terminal domain"/>
    <property type="match status" value="1"/>
</dbReference>
<evidence type="ECO:0000256" key="7">
    <source>
        <dbReference type="ARBA" id="ARBA00022984"/>
    </source>
</evidence>
<evidence type="ECO:0000256" key="3">
    <source>
        <dbReference type="ARBA" id="ARBA00022618"/>
    </source>
</evidence>
<dbReference type="GO" id="GO:0071555">
    <property type="term" value="P:cell wall organization"/>
    <property type="evidence" value="ECO:0007669"/>
    <property type="project" value="UniProtKB-KW"/>
</dbReference>
<dbReference type="GO" id="GO:0009252">
    <property type="term" value="P:peptidoglycan biosynthetic process"/>
    <property type="evidence" value="ECO:0007669"/>
    <property type="project" value="UniProtKB-UniPathway"/>
</dbReference>
<accession>A0A6L5YA86</accession>
<comment type="catalytic activity">
    <reaction evidence="10">
        <text>D-alanyl-D-alanine + UDP-N-acetyl-alpha-D-muramoyl-L-alanyl-gamma-D-glutamyl-meso-2,6-diaminopimelate + ATP = UDP-N-acetyl-alpha-D-muramoyl-L-alanyl-gamma-D-glutamyl-meso-2,6-diaminopimeloyl-D-alanyl-D-alanine + ADP + phosphate + H(+)</text>
        <dbReference type="Rhea" id="RHEA:28374"/>
        <dbReference type="ChEBI" id="CHEBI:15378"/>
        <dbReference type="ChEBI" id="CHEBI:30616"/>
        <dbReference type="ChEBI" id="CHEBI:43474"/>
        <dbReference type="ChEBI" id="CHEBI:57822"/>
        <dbReference type="ChEBI" id="CHEBI:61386"/>
        <dbReference type="ChEBI" id="CHEBI:83905"/>
        <dbReference type="ChEBI" id="CHEBI:456216"/>
        <dbReference type="EC" id="6.3.2.10"/>
    </reaction>
</comment>
<keyword evidence="2 15" id="KW-0436">Ligase</keyword>
<dbReference type="EMBL" id="VUNH01000003">
    <property type="protein sequence ID" value="MST55209.1"/>
    <property type="molecule type" value="Genomic_DNA"/>
</dbReference>
<dbReference type="InterPro" id="IPR051046">
    <property type="entry name" value="MurCDEF_CellWall_CoF430Synth"/>
</dbReference>
<comment type="function">
    <text evidence="10">Involved in cell wall formation. Catalyzes the final step in the synthesis of UDP-N-acetylmuramoyl-pentapeptide, the precursor of murein.</text>
</comment>
<reference evidence="15 16" key="1">
    <citation type="submission" date="2019-08" db="EMBL/GenBank/DDBJ databases">
        <title>In-depth cultivation of the pig gut microbiome towards novel bacterial diversity and tailored functional studies.</title>
        <authorList>
            <person name="Wylensek D."/>
            <person name="Hitch T.C.A."/>
            <person name="Clavel T."/>
        </authorList>
    </citation>
    <scope>NUCLEOTIDE SEQUENCE [LARGE SCALE GENOMIC DNA]</scope>
    <source>
        <strain evidence="15 16">SM-530-WT-4B</strain>
    </source>
</reference>
<evidence type="ECO:0000256" key="1">
    <source>
        <dbReference type="ARBA" id="ARBA00022490"/>
    </source>
</evidence>
<keyword evidence="1" id="KW-0963">Cytoplasm</keyword>
<proteinExistence type="predicted"/>
<dbReference type="Pfam" id="PF02875">
    <property type="entry name" value="Mur_ligase_C"/>
    <property type="match status" value="1"/>
</dbReference>
<keyword evidence="16" id="KW-1185">Reference proteome</keyword>
<evidence type="ECO:0000256" key="11">
    <source>
        <dbReference type="SAM" id="MobiDB-lite"/>
    </source>
</evidence>
<sequence>MPPRRSAGALRQGAGSVSGNQRCQISLQRPVGRRGLELREGSEDPVRLSRLASQAGVTVKGTDPELPLVIRVDSRETQKGEGFVALHGTKVDGHRFIPDVLAKGASLIVCEAAAYQEEWSSLYPQCAFVLTPERCEFGLASLASAYLRSLEHLRETIAITGSVGKTSAKNDTKALLEDYFKLHVAGGNYNTLIGCAVTVLAAPTDTEVMLLEMGANHRGEIAAMVSYLPPTIAAITEVAPAHLESFASLEGVLQAKSEILASKNLRCAVINGDNEMLCTRAEELGLPEVIRFGRCGEVLFARERLSWEKDHFTVRAILTGLDGLSFNLSLPLAGVHQLYPLCCAIAIAGRLGLSSREIAASLPKCRNSAGRGEVRLSESGAAILDECYNASPAAVKASLAAMDSADIPGRRFLILGEMLELGTASVSEHGRIFERALQVSDLLYLFGEEWKNVEGAADYYYDSIDALIEAVDRTRPGEGDVILVKGSRGNHLERVVKALEL</sequence>
<feature type="domain" description="Mur ligase N-terminal catalytic" evidence="12">
    <location>
        <begin position="70"/>
        <end position="116"/>
    </location>
</feature>
<keyword evidence="6 10" id="KW-0133">Cell shape</keyword>
<evidence type="ECO:0000256" key="9">
    <source>
        <dbReference type="ARBA" id="ARBA00023316"/>
    </source>
</evidence>
<dbReference type="InterPro" id="IPR036565">
    <property type="entry name" value="Mur-like_cat_sf"/>
</dbReference>
<dbReference type="InterPro" id="IPR004101">
    <property type="entry name" value="Mur_ligase_C"/>
</dbReference>
<dbReference type="UniPathway" id="UPA00219"/>
<dbReference type="Gene3D" id="3.40.1390.10">
    <property type="entry name" value="MurE/MurF, N-terminal domain"/>
    <property type="match status" value="1"/>
</dbReference>
<evidence type="ECO:0000256" key="6">
    <source>
        <dbReference type="ARBA" id="ARBA00022960"/>
    </source>
</evidence>
<dbReference type="GO" id="GO:0051301">
    <property type="term" value="P:cell division"/>
    <property type="evidence" value="ECO:0007669"/>
    <property type="project" value="UniProtKB-KW"/>
</dbReference>
<keyword evidence="7 10" id="KW-0573">Peptidoglycan synthesis</keyword>
<dbReference type="PANTHER" id="PTHR43024:SF1">
    <property type="entry name" value="UDP-N-ACETYLMURAMOYL-TRIPEPTIDE--D-ALANYL-D-ALANINE LIGASE"/>
    <property type="match status" value="1"/>
</dbReference>
<keyword evidence="5" id="KW-0067">ATP-binding</keyword>
<dbReference type="NCBIfam" id="TIGR01143">
    <property type="entry name" value="murF"/>
    <property type="match status" value="1"/>
</dbReference>
<evidence type="ECO:0000313" key="15">
    <source>
        <dbReference type="EMBL" id="MST55209.1"/>
    </source>
</evidence>
<keyword evidence="8 10" id="KW-0131">Cell cycle</keyword>
<evidence type="ECO:0000256" key="10">
    <source>
        <dbReference type="RuleBase" id="RU004136"/>
    </source>
</evidence>
<dbReference type="InterPro" id="IPR035911">
    <property type="entry name" value="MurE/MurF_N"/>
</dbReference>
<comment type="pathway">
    <text evidence="10">Cell wall biogenesis; peptidoglycan biosynthesis.</text>
</comment>
<dbReference type="InterPro" id="IPR000713">
    <property type="entry name" value="Mur_ligase_N"/>
</dbReference>
<dbReference type="Pfam" id="PF08245">
    <property type="entry name" value="Mur_ligase_M"/>
    <property type="match status" value="1"/>
</dbReference>
<dbReference type="InterPro" id="IPR013221">
    <property type="entry name" value="Mur_ligase_cen"/>
</dbReference>
<dbReference type="PANTHER" id="PTHR43024">
    <property type="entry name" value="UDP-N-ACETYLMURAMOYL-TRIPEPTIDE--D-ALANYL-D-ALANINE LIGASE"/>
    <property type="match status" value="1"/>
</dbReference>
<organism evidence="15 16">
    <name type="scientific">Pyramidobacter porci</name>
    <dbReference type="NCBI Taxonomy" id="2605789"/>
    <lineage>
        <taxon>Bacteria</taxon>
        <taxon>Thermotogati</taxon>
        <taxon>Synergistota</taxon>
        <taxon>Synergistia</taxon>
        <taxon>Synergistales</taxon>
        <taxon>Dethiosulfovibrionaceae</taxon>
        <taxon>Pyramidobacter</taxon>
    </lineage>
</organism>
<dbReference type="InterPro" id="IPR036615">
    <property type="entry name" value="Mur_ligase_C_dom_sf"/>
</dbReference>
<feature type="domain" description="Mur ligase central" evidence="14">
    <location>
        <begin position="159"/>
        <end position="348"/>
    </location>
</feature>
<dbReference type="GO" id="GO:0047480">
    <property type="term" value="F:UDP-N-acetylmuramoyl-tripeptide-D-alanyl-D-alanine ligase activity"/>
    <property type="evidence" value="ECO:0007669"/>
    <property type="project" value="UniProtKB-EC"/>
</dbReference>
<dbReference type="GO" id="GO:0008360">
    <property type="term" value="P:regulation of cell shape"/>
    <property type="evidence" value="ECO:0007669"/>
    <property type="project" value="UniProtKB-KW"/>
</dbReference>
<dbReference type="AlphaFoldDB" id="A0A6L5YA86"/>
<evidence type="ECO:0000256" key="8">
    <source>
        <dbReference type="ARBA" id="ARBA00023306"/>
    </source>
</evidence>
<dbReference type="GO" id="GO:0005737">
    <property type="term" value="C:cytoplasm"/>
    <property type="evidence" value="ECO:0007669"/>
    <property type="project" value="UniProtKB-SubCell"/>
</dbReference>
<feature type="region of interest" description="Disordered" evidence="11">
    <location>
        <begin position="1"/>
        <end position="24"/>
    </location>
</feature>
<evidence type="ECO:0000256" key="2">
    <source>
        <dbReference type="ARBA" id="ARBA00022598"/>
    </source>
</evidence>
<evidence type="ECO:0000313" key="16">
    <source>
        <dbReference type="Proteomes" id="UP000473699"/>
    </source>
</evidence>
<evidence type="ECO:0000259" key="14">
    <source>
        <dbReference type="Pfam" id="PF08245"/>
    </source>
</evidence>
<dbReference type="Gene3D" id="3.40.1190.10">
    <property type="entry name" value="Mur-like, catalytic domain"/>
    <property type="match status" value="1"/>
</dbReference>
<comment type="caution">
    <text evidence="15">The sequence shown here is derived from an EMBL/GenBank/DDBJ whole genome shotgun (WGS) entry which is preliminary data.</text>
</comment>
<dbReference type="Pfam" id="PF01225">
    <property type="entry name" value="Mur_ligase"/>
    <property type="match status" value="1"/>
</dbReference>
<keyword evidence="4" id="KW-0547">Nucleotide-binding</keyword>
<gene>
    <name evidence="15" type="primary">murF</name>
    <name evidence="15" type="ORF">FYJ74_04025</name>
</gene>
<evidence type="ECO:0000256" key="4">
    <source>
        <dbReference type="ARBA" id="ARBA00022741"/>
    </source>
</evidence>
<dbReference type="InterPro" id="IPR005863">
    <property type="entry name" value="UDP-N-AcMur_synth"/>
</dbReference>
<dbReference type="SUPFAM" id="SSF53244">
    <property type="entry name" value="MurD-like peptide ligases, peptide-binding domain"/>
    <property type="match status" value="1"/>
</dbReference>
<comment type="subcellular location">
    <subcellularLocation>
        <location evidence="10">Cytoplasm</location>
    </subcellularLocation>
</comment>
<dbReference type="EC" id="6.3.2.10" evidence="10"/>
<evidence type="ECO:0000256" key="5">
    <source>
        <dbReference type="ARBA" id="ARBA00022840"/>
    </source>
</evidence>
<feature type="domain" description="Mur ligase C-terminal" evidence="13">
    <location>
        <begin position="370"/>
        <end position="488"/>
    </location>
</feature>
<evidence type="ECO:0000259" key="13">
    <source>
        <dbReference type="Pfam" id="PF02875"/>
    </source>
</evidence>
<protein>
    <recommendedName>
        <fullName evidence="10">UDP-N-acetylmuramoyl-tripeptide--D-alanyl-D-alanine ligase</fullName>
        <ecNumber evidence="10">6.3.2.10</ecNumber>
    </recommendedName>
</protein>
<dbReference type="GO" id="GO:0005524">
    <property type="term" value="F:ATP binding"/>
    <property type="evidence" value="ECO:0007669"/>
    <property type="project" value="UniProtKB-KW"/>
</dbReference>
<evidence type="ECO:0000259" key="12">
    <source>
        <dbReference type="Pfam" id="PF01225"/>
    </source>
</evidence>
<keyword evidence="9 10" id="KW-0961">Cell wall biogenesis/degradation</keyword>